<evidence type="ECO:0000256" key="6">
    <source>
        <dbReference type="ARBA" id="ARBA00022679"/>
    </source>
</evidence>
<feature type="binding site" evidence="13">
    <location>
        <begin position="5"/>
        <end position="8"/>
    </location>
    <ligand>
        <name>ATP</name>
        <dbReference type="ChEBI" id="CHEBI:30616"/>
    </ligand>
</feature>
<comment type="pathway">
    <text evidence="4 15">Amino-acid biosynthesis; L-threonine biosynthesis; L-threonine from L-aspartate: step 1/5.</text>
</comment>
<evidence type="ECO:0000313" key="18">
    <source>
        <dbReference type="Proteomes" id="UP000824089"/>
    </source>
</evidence>
<dbReference type="Gene3D" id="3.30.2130.10">
    <property type="entry name" value="VC0802-like"/>
    <property type="match status" value="1"/>
</dbReference>
<keyword evidence="9 13" id="KW-0067">ATP-binding</keyword>
<name>A0A9D1I6S6_9CLOT</name>
<dbReference type="InterPro" id="IPR001341">
    <property type="entry name" value="Asp_kinase"/>
</dbReference>
<dbReference type="EC" id="2.7.2.4" evidence="14"/>
<feature type="domain" description="ACT" evidence="16">
    <location>
        <begin position="390"/>
        <end position="450"/>
    </location>
</feature>
<dbReference type="InterPro" id="IPR002912">
    <property type="entry name" value="ACT_dom"/>
</dbReference>
<dbReference type="SUPFAM" id="SSF53633">
    <property type="entry name" value="Carbamate kinase-like"/>
    <property type="match status" value="1"/>
</dbReference>
<comment type="pathway">
    <text evidence="2 15">Amino-acid biosynthesis; L-lysine biosynthesis via DAP pathway; (S)-tetrahydrodipicolinate from L-aspartate: step 1/4.</text>
</comment>
<evidence type="ECO:0000256" key="12">
    <source>
        <dbReference type="ARBA" id="ARBA00047872"/>
    </source>
</evidence>
<dbReference type="GO" id="GO:0004072">
    <property type="term" value="F:aspartate kinase activity"/>
    <property type="evidence" value="ECO:0007669"/>
    <property type="project" value="UniProtKB-EC"/>
</dbReference>
<evidence type="ECO:0000256" key="2">
    <source>
        <dbReference type="ARBA" id="ARBA00004766"/>
    </source>
</evidence>
<evidence type="ECO:0000256" key="10">
    <source>
        <dbReference type="ARBA" id="ARBA00022915"/>
    </source>
</evidence>
<dbReference type="InterPro" id="IPR018042">
    <property type="entry name" value="Aspartate_kinase_CS"/>
</dbReference>
<dbReference type="PROSITE" id="PS00324">
    <property type="entry name" value="ASPARTOKINASE"/>
    <property type="match status" value="1"/>
</dbReference>
<dbReference type="CDD" id="cd04911">
    <property type="entry name" value="ACT_AKiii-YclM-BS_1"/>
    <property type="match status" value="1"/>
</dbReference>
<dbReference type="EMBL" id="DVMM01000082">
    <property type="protein sequence ID" value="HIU29446.1"/>
    <property type="molecule type" value="Genomic_DNA"/>
</dbReference>
<dbReference type="SUPFAM" id="SSF55021">
    <property type="entry name" value="ACT-like"/>
    <property type="match status" value="2"/>
</dbReference>
<organism evidence="17 18">
    <name type="scientific">Candidatus Egerieisoma faecipullorum</name>
    <dbReference type="NCBI Taxonomy" id="2840963"/>
    <lineage>
        <taxon>Bacteria</taxon>
        <taxon>Bacillati</taxon>
        <taxon>Bacillota</taxon>
        <taxon>Clostridia</taxon>
        <taxon>Eubacteriales</taxon>
        <taxon>Clostridiaceae</taxon>
        <taxon>Clostridiaceae incertae sedis</taxon>
        <taxon>Candidatus Egerieisoma</taxon>
    </lineage>
</organism>
<dbReference type="GO" id="GO:0005524">
    <property type="term" value="F:ATP binding"/>
    <property type="evidence" value="ECO:0007669"/>
    <property type="project" value="UniProtKB-KW"/>
</dbReference>
<dbReference type="AlphaFoldDB" id="A0A9D1I6S6"/>
<dbReference type="NCBIfam" id="NF006540">
    <property type="entry name" value="PRK09034.1"/>
    <property type="match status" value="1"/>
</dbReference>
<proteinExistence type="inferred from homology"/>
<evidence type="ECO:0000256" key="8">
    <source>
        <dbReference type="ARBA" id="ARBA00022777"/>
    </source>
</evidence>
<reference evidence="17" key="2">
    <citation type="journal article" date="2021" name="PeerJ">
        <title>Extensive microbial diversity within the chicken gut microbiome revealed by metagenomics and culture.</title>
        <authorList>
            <person name="Gilroy R."/>
            <person name="Ravi A."/>
            <person name="Getino M."/>
            <person name="Pursley I."/>
            <person name="Horton D.L."/>
            <person name="Alikhan N.F."/>
            <person name="Baker D."/>
            <person name="Gharbi K."/>
            <person name="Hall N."/>
            <person name="Watson M."/>
            <person name="Adriaenssens E.M."/>
            <person name="Foster-Nyarko E."/>
            <person name="Jarju S."/>
            <person name="Secka A."/>
            <person name="Antonio M."/>
            <person name="Oren A."/>
            <person name="Chaudhuri R.R."/>
            <person name="La Ragione R."/>
            <person name="Hildebrand F."/>
            <person name="Pallen M.J."/>
        </authorList>
    </citation>
    <scope>NUCLEOTIDE SEQUENCE</scope>
    <source>
        <strain evidence="17">CHK195-4489</strain>
    </source>
</reference>
<dbReference type="InterPro" id="IPR054352">
    <property type="entry name" value="ACT_Aspartokinase"/>
</dbReference>
<comment type="pathway">
    <text evidence="3 15">Amino-acid biosynthesis; L-methionine biosynthesis via de novo pathway; L-homoserine from L-aspartate: step 1/3.</text>
</comment>
<feature type="binding site" evidence="13">
    <location>
        <position position="120"/>
    </location>
    <ligand>
        <name>substrate</name>
    </ligand>
</feature>
<dbReference type="GO" id="GO:0019877">
    <property type="term" value="P:diaminopimelate biosynthetic process"/>
    <property type="evidence" value="ECO:0007669"/>
    <property type="project" value="UniProtKB-KW"/>
</dbReference>
<dbReference type="FunFam" id="3.30.2130.10:FF:000001">
    <property type="entry name" value="Bifunctional aspartokinase/homoserine dehydrogenase"/>
    <property type="match status" value="1"/>
</dbReference>
<accession>A0A9D1I6S6</accession>
<feature type="binding site" evidence="13">
    <location>
        <position position="49"/>
    </location>
    <ligand>
        <name>substrate</name>
    </ligand>
</feature>
<keyword evidence="8 14" id="KW-0418">Kinase</keyword>
<dbReference type="PROSITE" id="PS51671">
    <property type="entry name" value="ACT"/>
    <property type="match status" value="1"/>
</dbReference>
<dbReference type="Proteomes" id="UP000824089">
    <property type="component" value="Unassembled WGS sequence"/>
</dbReference>
<keyword evidence="7 13" id="KW-0547">Nucleotide-binding</keyword>
<keyword evidence="10" id="KW-0220">Diaminopimelate biosynthesis</keyword>
<dbReference type="InterPro" id="IPR005260">
    <property type="entry name" value="Asp_kin_monofn"/>
</dbReference>
<feature type="binding site" evidence="13">
    <location>
        <begin position="219"/>
        <end position="220"/>
    </location>
    <ligand>
        <name>ATP</name>
        <dbReference type="ChEBI" id="CHEBI:30616"/>
    </ligand>
</feature>
<dbReference type="InterPro" id="IPR045865">
    <property type="entry name" value="ACT-like_dom_sf"/>
</dbReference>
<keyword evidence="6 14" id="KW-0808">Transferase</keyword>
<evidence type="ECO:0000256" key="3">
    <source>
        <dbReference type="ARBA" id="ARBA00004986"/>
    </source>
</evidence>
<dbReference type="PANTHER" id="PTHR21499">
    <property type="entry name" value="ASPARTATE KINASE"/>
    <property type="match status" value="1"/>
</dbReference>
<dbReference type="CDD" id="cd04916">
    <property type="entry name" value="ACT_AKiii-YclM-BS_2"/>
    <property type="match status" value="1"/>
</dbReference>
<evidence type="ECO:0000256" key="7">
    <source>
        <dbReference type="ARBA" id="ARBA00022741"/>
    </source>
</evidence>
<comment type="caution">
    <text evidence="17">The sequence shown here is derived from an EMBL/GenBank/DDBJ whole genome shotgun (WGS) entry which is preliminary data.</text>
</comment>
<sequence length="450" mass="49322">MKVVKFGGSSLADAKQIKKVCSIILSDSQRRIVVVSAPGKRYDTDTKVTDLLIRLAKACQEGSGVEAALEAVLERYAGIAKDLNLGREIVCTIKNDLISRMHTNCRNYEMFEDLMKAAGEDNSAKLIACYLQSIGENAEYIDPKEAGMFLSSEFGNAQVLPHSYELLAKLAERQTIMIFPGFFGYAEDGSVVTFSRGGSDVTGGVLAAAVNADVYENFTDVDFVYAANPKLIDNPFPIPLFTYEEMRELSYAGFSVLHEEALAPVYQKGIPVNIRNTNNPDAPGTFIVPDKKAPKPTLPVAGIAADTGFLTIHIYKYMMNRLIGYARKLLSVLEEEEVSFEHMPSGIDSISLIIREKNCPPEKLARILKKYEQLDADSVTVDQDQAIVMLVGRGMTKTVGVATRATAAFAKANINIRMINQGSSEVSIMFGVEAKDAKPSVVALYNEFFN</sequence>
<keyword evidence="15" id="KW-0028">Amino-acid biosynthesis</keyword>
<dbReference type="NCBIfam" id="TIGR00657">
    <property type="entry name" value="asp_kinases"/>
    <property type="match status" value="1"/>
</dbReference>
<dbReference type="InterPro" id="IPR001048">
    <property type="entry name" value="Asp/Glu/Uridylate_kinase"/>
</dbReference>
<protein>
    <recommendedName>
        <fullName evidence="14">Aspartokinase</fullName>
        <ecNumber evidence="14">2.7.2.4</ecNumber>
    </recommendedName>
</protein>
<dbReference type="FunFam" id="3.40.1160.10:FF:000027">
    <property type="entry name" value="Aspartokinase"/>
    <property type="match status" value="1"/>
</dbReference>
<dbReference type="InterPro" id="IPR036393">
    <property type="entry name" value="AceGlu_kinase-like_sf"/>
</dbReference>
<dbReference type="GO" id="GO:0009090">
    <property type="term" value="P:homoserine biosynthetic process"/>
    <property type="evidence" value="ECO:0007669"/>
    <property type="project" value="TreeGrafter"/>
</dbReference>
<comment type="function">
    <text evidence="1">Catalyzes the phosphorylation of the beta-carboxyl group of aspartic acid with ATP to yield 4-phospho-L-aspartate, which is involved in the branched biosynthetic pathway leading to the biosynthesis of amino acids threonine, isoleucine and methionine.</text>
</comment>
<feature type="binding site" evidence="13">
    <location>
        <position position="225"/>
    </location>
    <ligand>
        <name>ATP</name>
        <dbReference type="ChEBI" id="CHEBI:30616"/>
    </ligand>
</feature>
<keyword evidence="11" id="KW-0457">Lysine biosynthesis</keyword>
<dbReference type="Pfam" id="PF00696">
    <property type="entry name" value="AA_kinase"/>
    <property type="match status" value="1"/>
</dbReference>
<evidence type="ECO:0000259" key="16">
    <source>
        <dbReference type="PROSITE" id="PS51671"/>
    </source>
</evidence>
<evidence type="ECO:0000256" key="9">
    <source>
        <dbReference type="ARBA" id="ARBA00022840"/>
    </source>
</evidence>
<evidence type="ECO:0000256" key="1">
    <source>
        <dbReference type="ARBA" id="ARBA00003121"/>
    </source>
</evidence>
<reference evidence="17" key="1">
    <citation type="submission" date="2020-10" db="EMBL/GenBank/DDBJ databases">
        <authorList>
            <person name="Gilroy R."/>
        </authorList>
    </citation>
    <scope>NUCLEOTIDE SEQUENCE</scope>
    <source>
        <strain evidence="17">CHK195-4489</strain>
    </source>
</reference>
<evidence type="ECO:0000313" key="17">
    <source>
        <dbReference type="EMBL" id="HIU29446.1"/>
    </source>
</evidence>
<gene>
    <name evidence="17" type="ORF">IAD50_04015</name>
</gene>
<evidence type="ECO:0000256" key="13">
    <source>
        <dbReference type="PIRSR" id="PIRSR000726-1"/>
    </source>
</evidence>
<evidence type="ECO:0000256" key="11">
    <source>
        <dbReference type="ARBA" id="ARBA00023154"/>
    </source>
</evidence>
<dbReference type="Pfam" id="PF22468">
    <property type="entry name" value="ACT_9"/>
    <property type="match status" value="1"/>
</dbReference>
<dbReference type="Gene3D" id="3.40.1160.10">
    <property type="entry name" value="Acetylglutamate kinase-like"/>
    <property type="match status" value="1"/>
</dbReference>
<dbReference type="PANTHER" id="PTHR21499:SF67">
    <property type="entry name" value="ASPARTOKINASE 3"/>
    <property type="match status" value="1"/>
</dbReference>
<evidence type="ECO:0000256" key="15">
    <source>
        <dbReference type="RuleBase" id="RU004249"/>
    </source>
</evidence>
<dbReference type="PIRSF" id="PIRSF000726">
    <property type="entry name" value="Asp_kin"/>
    <property type="match status" value="1"/>
</dbReference>
<evidence type="ECO:0000256" key="4">
    <source>
        <dbReference type="ARBA" id="ARBA00005139"/>
    </source>
</evidence>
<comment type="similarity">
    <text evidence="5 14">Belongs to the aspartokinase family.</text>
</comment>
<dbReference type="GO" id="GO:0009089">
    <property type="term" value="P:lysine biosynthetic process via diaminopimelate"/>
    <property type="evidence" value="ECO:0007669"/>
    <property type="project" value="InterPro"/>
</dbReference>
<comment type="catalytic activity">
    <reaction evidence="12 14">
        <text>L-aspartate + ATP = 4-phospho-L-aspartate + ADP</text>
        <dbReference type="Rhea" id="RHEA:23776"/>
        <dbReference type="ChEBI" id="CHEBI:29991"/>
        <dbReference type="ChEBI" id="CHEBI:30616"/>
        <dbReference type="ChEBI" id="CHEBI:57535"/>
        <dbReference type="ChEBI" id="CHEBI:456216"/>
        <dbReference type="EC" id="2.7.2.4"/>
    </reaction>
</comment>
<dbReference type="GO" id="GO:0005829">
    <property type="term" value="C:cytosol"/>
    <property type="evidence" value="ECO:0007669"/>
    <property type="project" value="TreeGrafter"/>
</dbReference>
<evidence type="ECO:0000256" key="5">
    <source>
        <dbReference type="ARBA" id="ARBA00010122"/>
    </source>
</evidence>
<evidence type="ECO:0000256" key="14">
    <source>
        <dbReference type="RuleBase" id="RU003448"/>
    </source>
</evidence>